<dbReference type="STRING" id="697281.Mahau_1919"/>
<evidence type="ECO:0000313" key="3">
    <source>
        <dbReference type="EMBL" id="AEE97095.1"/>
    </source>
</evidence>
<dbReference type="KEGG" id="mas:Mahau_1919"/>
<dbReference type="CDD" id="cd03801">
    <property type="entry name" value="GT4_PimA-like"/>
    <property type="match status" value="1"/>
</dbReference>
<dbReference type="AlphaFoldDB" id="F4A1P5"/>
<reference evidence="3 4" key="2">
    <citation type="journal article" date="2011" name="Stand. Genomic Sci.">
        <title>Complete genome sequence of Mahella australiensis type strain (50-1 BON).</title>
        <authorList>
            <person name="Sikorski J."/>
            <person name="Teshima H."/>
            <person name="Nolan M."/>
            <person name="Lucas S."/>
            <person name="Hammon N."/>
            <person name="Deshpande S."/>
            <person name="Cheng J.F."/>
            <person name="Pitluck S."/>
            <person name="Liolios K."/>
            <person name="Pagani I."/>
            <person name="Ivanova N."/>
            <person name="Huntemann M."/>
            <person name="Mavromatis K."/>
            <person name="Ovchinikova G."/>
            <person name="Pati A."/>
            <person name="Tapia R."/>
            <person name="Han C."/>
            <person name="Goodwin L."/>
            <person name="Chen A."/>
            <person name="Palaniappan K."/>
            <person name="Land M."/>
            <person name="Hauser L."/>
            <person name="Ngatchou-Djao O.D."/>
            <person name="Rohde M."/>
            <person name="Pukall R."/>
            <person name="Spring S."/>
            <person name="Abt B."/>
            <person name="Goker M."/>
            <person name="Detter J.C."/>
            <person name="Woyke T."/>
            <person name="Bristow J."/>
            <person name="Markowitz V."/>
            <person name="Hugenholtz P."/>
            <person name="Eisen J.A."/>
            <person name="Kyrpides N.C."/>
            <person name="Klenk H.P."/>
            <person name="Lapidus A."/>
        </authorList>
    </citation>
    <scope>NUCLEOTIDE SEQUENCE [LARGE SCALE GENOMIC DNA]</scope>
    <source>
        <strain evidence="4">DSM 15567 / CIP 107919 / 50-1 BON</strain>
    </source>
</reference>
<dbReference type="HOGENOM" id="CLU_061541_0_0_9"/>
<evidence type="ECO:0000313" key="4">
    <source>
        <dbReference type="Proteomes" id="UP000008457"/>
    </source>
</evidence>
<feature type="domain" description="Glycosyl transferase family 1" evidence="2">
    <location>
        <begin position="167"/>
        <end position="303"/>
    </location>
</feature>
<reference evidence="4" key="1">
    <citation type="submission" date="2010-11" db="EMBL/GenBank/DDBJ databases">
        <title>The complete genome of Mahella australiensis DSM 15567.</title>
        <authorList>
            <consortium name="US DOE Joint Genome Institute (JGI-PGF)"/>
            <person name="Lucas S."/>
            <person name="Copeland A."/>
            <person name="Lapidus A."/>
            <person name="Bruce D."/>
            <person name="Goodwin L."/>
            <person name="Pitluck S."/>
            <person name="Kyrpides N."/>
            <person name="Mavromatis K."/>
            <person name="Pagani I."/>
            <person name="Ivanova N."/>
            <person name="Teshima H."/>
            <person name="Brettin T."/>
            <person name="Detter J.C."/>
            <person name="Han C."/>
            <person name="Tapia R."/>
            <person name="Land M."/>
            <person name="Hauser L."/>
            <person name="Markowitz V."/>
            <person name="Cheng J.-F."/>
            <person name="Hugenholtz P."/>
            <person name="Woyke T."/>
            <person name="Wu D."/>
            <person name="Spring S."/>
            <person name="Pukall R."/>
            <person name="Steenblock K."/>
            <person name="Schneider S."/>
            <person name="Klenk H.-P."/>
            <person name="Eisen J.A."/>
        </authorList>
    </citation>
    <scope>NUCLEOTIDE SEQUENCE [LARGE SCALE GENOMIC DNA]</scope>
    <source>
        <strain evidence="4">DSM 15567 / CIP 107919 / 50-1 BON</strain>
    </source>
</reference>
<dbReference type="RefSeq" id="WP_013781523.1">
    <property type="nucleotide sequence ID" value="NC_015520.1"/>
</dbReference>
<dbReference type="OrthoDB" id="9795068at2"/>
<organism evidence="3 4">
    <name type="scientific">Mahella australiensis (strain DSM 15567 / CIP 107919 / 50-1 BON)</name>
    <dbReference type="NCBI Taxonomy" id="697281"/>
    <lineage>
        <taxon>Bacteria</taxon>
        <taxon>Bacillati</taxon>
        <taxon>Bacillota</taxon>
        <taxon>Clostridia</taxon>
        <taxon>Thermoanaerobacterales</taxon>
        <taxon>Thermoanaerobacterales Family IV. Incertae Sedis</taxon>
        <taxon>Mahella</taxon>
    </lineage>
</organism>
<evidence type="ECO:0000256" key="1">
    <source>
        <dbReference type="ARBA" id="ARBA00022679"/>
    </source>
</evidence>
<dbReference type="PANTHER" id="PTHR46401:SF2">
    <property type="entry name" value="GLYCOSYLTRANSFERASE WBBK-RELATED"/>
    <property type="match status" value="1"/>
</dbReference>
<dbReference type="eggNOG" id="COG0438">
    <property type="taxonomic scope" value="Bacteria"/>
</dbReference>
<sequence length="331" mass="36955">MKVLFQIRPDFENNVAGDSIQLLNTKKCLEQLGVDVDINVDTNAYLETYDVVHIFNTTRIAETYNFVLNALQQHKSIALSTIYWDMSEYYNNTGSPKSKLEIWNRAYPLRKYAMDKADILLPNSMAEMQLIKEQYGVNTPYEIVPNGADAAFAKADASDFVNAHAVYNFVLCVGRLSPRKNQLALIKAMRDIDIPLVLIGSVSDGGYAQKCLSAGNKVYYMPFMPQQKLASAYAAAKVHAQPSFFETPGLASLEAAMAGCNIVITDRGGTNEYFNDMAWYCNPNDINSIKAALLDALSTPKSNRLSEHVLSHFTWDKAAQKTLEAYNKILK</sequence>
<gene>
    <name evidence="3" type="ordered locus">Mahau_1919</name>
</gene>
<dbReference type="Gene3D" id="3.40.50.2000">
    <property type="entry name" value="Glycogen Phosphorylase B"/>
    <property type="match status" value="2"/>
</dbReference>
<dbReference type="Pfam" id="PF00534">
    <property type="entry name" value="Glycos_transf_1"/>
    <property type="match status" value="1"/>
</dbReference>
<dbReference type="EMBL" id="CP002360">
    <property type="protein sequence ID" value="AEE97095.1"/>
    <property type="molecule type" value="Genomic_DNA"/>
</dbReference>
<protein>
    <submittedName>
        <fullName evidence="3">Glycosyl transferase group 1</fullName>
    </submittedName>
</protein>
<evidence type="ECO:0000259" key="2">
    <source>
        <dbReference type="Pfam" id="PF00534"/>
    </source>
</evidence>
<accession>F4A1P5</accession>
<dbReference type="Proteomes" id="UP000008457">
    <property type="component" value="Chromosome"/>
</dbReference>
<keyword evidence="4" id="KW-1185">Reference proteome</keyword>
<dbReference type="GO" id="GO:0009103">
    <property type="term" value="P:lipopolysaccharide biosynthetic process"/>
    <property type="evidence" value="ECO:0007669"/>
    <property type="project" value="TreeGrafter"/>
</dbReference>
<proteinExistence type="predicted"/>
<keyword evidence="1 3" id="KW-0808">Transferase</keyword>
<dbReference type="PANTHER" id="PTHR46401">
    <property type="entry name" value="GLYCOSYLTRANSFERASE WBBK-RELATED"/>
    <property type="match status" value="1"/>
</dbReference>
<dbReference type="InterPro" id="IPR001296">
    <property type="entry name" value="Glyco_trans_1"/>
</dbReference>
<name>F4A1P5_MAHA5</name>
<dbReference type="SUPFAM" id="SSF53756">
    <property type="entry name" value="UDP-Glycosyltransferase/glycogen phosphorylase"/>
    <property type="match status" value="1"/>
</dbReference>
<dbReference type="GO" id="GO:0016757">
    <property type="term" value="F:glycosyltransferase activity"/>
    <property type="evidence" value="ECO:0007669"/>
    <property type="project" value="InterPro"/>
</dbReference>